<evidence type="ECO:0000256" key="1">
    <source>
        <dbReference type="ARBA" id="ARBA00004022"/>
    </source>
</evidence>
<dbReference type="GO" id="GO:0009765">
    <property type="term" value="P:photosynthesis, light harvesting"/>
    <property type="evidence" value="ECO:0007669"/>
    <property type="project" value="InterPro"/>
</dbReference>
<evidence type="ECO:0000256" key="5">
    <source>
        <dbReference type="ARBA" id="ARBA00022531"/>
    </source>
</evidence>
<dbReference type="InterPro" id="IPR001344">
    <property type="entry name" value="Chloro_AB-bd_pln"/>
</dbReference>
<gene>
    <name evidence="10" type="ORF">FisN_1Lh564</name>
</gene>
<evidence type="ECO:0000313" key="11">
    <source>
        <dbReference type="Proteomes" id="UP000198406"/>
    </source>
</evidence>
<keyword evidence="5" id="KW-0602">Photosynthesis</keyword>
<dbReference type="SUPFAM" id="SSF103511">
    <property type="entry name" value="Chlorophyll a-b binding protein"/>
    <property type="match status" value="1"/>
</dbReference>
<comment type="similarity">
    <text evidence="3">Belongs to the fucoxanthin chlorophyll protein family.</text>
</comment>
<feature type="binding site" description="axial binding residue" evidence="9">
    <location>
        <position position="234"/>
    </location>
    <ligand>
        <name>chlorophyll a</name>
        <dbReference type="ChEBI" id="CHEBI:58416"/>
        <label>5</label>
    </ligand>
    <ligandPart>
        <name>Mg</name>
        <dbReference type="ChEBI" id="CHEBI:25107"/>
    </ligandPart>
</feature>
<dbReference type="GO" id="GO:0016168">
    <property type="term" value="F:chlorophyll binding"/>
    <property type="evidence" value="ECO:0007669"/>
    <property type="project" value="UniProtKB-KW"/>
</dbReference>
<sequence>MKVEGDPCDLPTSRIISVCCSSCNEKRIGCVNSAFERHYQALPIDSSLTITMSKFSIAVISSLAASAAAFAPASSVAKSSALQAKAEIWDPMGLYELGSGKAFDTFPNMFPEKQFLEAAEIKHGRQAMLAWTGVWATSTDGLGLGLHFPGFPEESDWTKALGVFATEQPIWFGMILAFISIAEGESVGHTGDNFRGKSTKADQGNLNFDYLGLKNKMSPEKMARYKDVEMKNGRAAMIAMASLFSMKALPGSVPIMDILGAN</sequence>
<feature type="binding site" description="axial binding residue" evidence="9">
    <location>
        <position position="125"/>
    </location>
    <ligand>
        <name>chlorophyll b</name>
        <dbReference type="ChEBI" id="CHEBI:61721"/>
        <label>1</label>
    </ligand>
    <ligandPart>
        <name>Mg</name>
        <dbReference type="ChEBI" id="CHEBI:25107"/>
    </ligandPart>
</feature>
<dbReference type="AlphaFoldDB" id="A0A1Z5K0Y8"/>
<dbReference type="Pfam" id="PF00504">
    <property type="entry name" value="Chloroa_b-bind"/>
    <property type="match status" value="1"/>
</dbReference>
<feature type="binding site" evidence="9">
    <location>
        <position position="232"/>
    </location>
    <ligand>
        <name>chlorophyll a</name>
        <dbReference type="ChEBI" id="CHEBI:58416"/>
        <label>1</label>
    </ligand>
</feature>
<evidence type="ECO:0000256" key="9">
    <source>
        <dbReference type="PIRSR" id="PIRSR601344-1"/>
    </source>
</evidence>
<feature type="binding site" evidence="9">
    <location>
        <position position="89"/>
    </location>
    <ligand>
        <name>chlorophyll a</name>
        <dbReference type="ChEBI" id="CHEBI:58416"/>
        <label>1</label>
    </ligand>
</feature>
<comment type="subcellular location">
    <subcellularLocation>
        <location evidence="2">Plastid</location>
        <location evidence="2">Chloroplast</location>
    </subcellularLocation>
</comment>
<protein>
    <submittedName>
        <fullName evidence="10">Uncharacterized protein</fullName>
    </submittedName>
</protein>
<feature type="binding site" description="axial binding residue" evidence="9">
    <location>
        <position position="183"/>
    </location>
    <ligand>
        <name>chlorophyll b</name>
        <dbReference type="ChEBI" id="CHEBI:61721"/>
        <label>1</label>
    </ligand>
    <ligandPart>
        <name>Mg</name>
        <dbReference type="ChEBI" id="CHEBI:25107"/>
    </ligandPart>
</feature>
<evidence type="ECO:0000313" key="10">
    <source>
        <dbReference type="EMBL" id="GAX19964.1"/>
    </source>
</evidence>
<evidence type="ECO:0000256" key="2">
    <source>
        <dbReference type="ARBA" id="ARBA00004229"/>
    </source>
</evidence>
<dbReference type="OrthoDB" id="423598at2759"/>
<evidence type="ECO:0000256" key="4">
    <source>
        <dbReference type="ARBA" id="ARBA00022528"/>
    </source>
</evidence>
<name>A0A1Z5K0Y8_FISSO</name>
<dbReference type="GO" id="GO:0009507">
    <property type="term" value="C:chloroplast"/>
    <property type="evidence" value="ECO:0007669"/>
    <property type="project" value="UniProtKB-SubCell"/>
</dbReference>
<comment type="caution">
    <text evidence="10">The sequence shown here is derived from an EMBL/GenBank/DDBJ whole genome shotgun (WGS) entry which is preliminary data.</text>
</comment>
<comment type="subunit">
    <text evidence="8">The LHC complex of chromophytic algae is composed of fucoxanthin, chlorophyll A and C bound non-covalently by fucoxanthin chlorophyll proteins (FCPs). The ratio of the pigments in LHC; fucoxanthin: chlorophyll C: chlorophyll A; (0.6-1): (0.1-0.3): (1).</text>
</comment>
<dbReference type="GO" id="GO:0016020">
    <property type="term" value="C:membrane"/>
    <property type="evidence" value="ECO:0007669"/>
    <property type="project" value="InterPro"/>
</dbReference>
<evidence type="ECO:0000256" key="8">
    <source>
        <dbReference type="ARBA" id="ARBA00044011"/>
    </source>
</evidence>
<keyword evidence="6" id="KW-0934">Plastid</keyword>
<keyword evidence="9" id="KW-0148">Chlorophyll</keyword>
<evidence type="ECO:0000256" key="3">
    <source>
        <dbReference type="ARBA" id="ARBA00005933"/>
    </source>
</evidence>
<keyword evidence="9" id="KW-0157">Chromophore</keyword>
<keyword evidence="11" id="KW-1185">Reference proteome</keyword>
<organism evidence="10 11">
    <name type="scientific">Fistulifera solaris</name>
    <name type="common">Oleaginous diatom</name>
    <dbReference type="NCBI Taxonomy" id="1519565"/>
    <lineage>
        <taxon>Eukaryota</taxon>
        <taxon>Sar</taxon>
        <taxon>Stramenopiles</taxon>
        <taxon>Ochrophyta</taxon>
        <taxon>Bacillariophyta</taxon>
        <taxon>Bacillariophyceae</taxon>
        <taxon>Bacillariophycidae</taxon>
        <taxon>Naviculales</taxon>
        <taxon>Naviculaceae</taxon>
        <taxon>Fistulifera</taxon>
    </lineage>
</organism>
<evidence type="ECO:0000256" key="6">
    <source>
        <dbReference type="ARBA" id="ARBA00022640"/>
    </source>
</evidence>
<accession>A0A1Z5K0Y8</accession>
<dbReference type="GO" id="GO:0030076">
    <property type="term" value="C:light-harvesting complex"/>
    <property type="evidence" value="ECO:0007669"/>
    <property type="project" value="UniProtKB-KW"/>
</dbReference>
<dbReference type="InterPro" id="IPR022796">
    <property type="entry name" value="Chloroa_b-bind"/>
</dbReference>
<evidence type="ECO:0000256" key="7">
    <source>
        <dbReference type="ARBA" id="ARBA00023243"/>
    </source>
</evidence>
<feature type="binding site" evidence="9">
    <location>
        <position position="123"/>
    </location>
    <ligand>
        <name>chlorophyll a</name>
        <dbReference type="ChEBI" id="CHEBI:58416"/>
        <label>1</label>
    </ligand>
</feature>
<reference evidence="10 11" key="1">
    <citation type="journal article" date="2015" name="Plant Cell">
        <title>Oil accumulation by the oleaginous diatom Fistulifera solaris as revealed by the genome and transcriptome.</title>
        <authorList>
            <person name="Tanaka T."/>
            <person name="Maeda Y."/>
            <person name="Veluchamy A."/>
            <person name="Tanaka M."/>
            <person name="Abida H."/>
            <person name="Marechal E."/>
            <person name="Bowler C."/>
            <person name="Muto M."/>
            <person name="Sunaga Y."/>
            <person name="Tanaka M."/>
            <person name="Yoshino T."/>
            <person name="Taniguchi T."/>
            <person name="Fukuda Y."/>
            <person name="Nemoto M."/>
            <person name="Matsumoto M."/>
            <person name="Wong P.S."/>
            <person name="Aburatani S."/>
            <person name="Fujibuchi W."/>
        </authorList>
    </citation>
    <scope>NUCLEOTIDE SEQUENCE [LARGE SCALE GENOMIC DNA]</scope>
    <source>
        <strain evidence="10 11">JPCC DA0580</strain>
    </source>
</reference>
<dbReference type="Proteomes" id="UP000198406">
    <property type="component" value="Unassembled WGS sequence"/>
</dbReference>
<keyword evidence="4" id="KW-0150">Chloroplast</keyword>
<dbReference type="InParanoid" id="A0A1Z5K0Y8"/>
<feature type="binding site" evidence="9">
    <location>
        <position position="120"/>
    </location>
    <ligand>
        <name>chlorophyll a</name>
        <dbReference type="ChEBI" id="CHEBI:58416"/>
        <label>1</label>
    </ligand>
</feature>
<feature type="binding site" evidence="9">
    <location>
        <position position="229"/>
    </location>
    <ligand>
        <name>chlorophyll a</name>
        <dbReference type="ChEBI" id="CHEBI:58416"/>
        <label>1</label>
    </ligand>
</feature>
<comment type="function">
    <text evidence="1">The light-harvesting complex (LHC) functions as a light receptor, it captures and delivers excitation energy to photosystems with which it is closely associated. Energy is transferred from the carotenoid and chlorophyll C (or B) to chlorophyll A and the photosynthetic reaction centers where it is used to synthesize ATP and reducing power.</text>
</comment>
<dbReference type="PANTHER" id="PTHR21649">
    <property type="entry name" value="CHLOROPHYLL A/B BINDING PROTEIN"/>
    <property type="match status" value="1"/>
</dbReference>
<proteinExistence type="inferred from homology"/>
<dbReference type="EMBL" id="BDSP01000141">
    <property type="protein sequence ID" value="GAX19964.1"/>
    <property type="molecule type" value="Genomic_DNA"/>
</dbReference>
<keyword evidence="7" id="KW-0437">Light-harvesting polypeptide</keyword>
<dbReference type="Gene3D" id="1.10.3460.10">
    <property type="entry name" value="Chlorophyll a/b binding protein domain"/>
    <property type="match status" value="1"/>
</dbReference>